<dbReference type="Proteomes" id="UP001187682">
    <property type="component" value="Unassembled WGS sequence"/>
</dbReference>
<protein>
    <recommendedName>
        <fullName evidence="2">PD-(D/E)XK nuclease-like domain-containing protein</fullName>
    </recommendedName>
</protein>
<feature type="compositionally biased region" description="Polar residues" evidence="1">
    <location>
        <begin position="92"/>
        <end position="101"/>
    </location>
</feature>
<evidence type="ECO:0000313" key="3">
    <source>
        <dbReference type="EMBL" id="SPO01537.1"/>
    </source>
</evidence>
<evidence type="ECO:0000259" key="2">
    <source>
        <dbReference type="Pfam" id="PF20516"/>
    </source>
</evidence>
<comment type="caution">
    <text evidence="3">The sequence shown here is derived from an EMBL/GenBank/DDBJ whole genome shotgun (WGS) entry which is preliminary data.</text>
</comment>
<accession>A0AAE8MY43</accession>
<sequence>MEKPEVIRTAVGRGHGRGRTWHRRLSSLIRKHPRETILPAPAPTPPRASSAPPSRIAPSTRTATPDPTGSTTHTEITETVTTPQERRATELSAPTPSTGYDEQTESIASAMGIGAPVEVMKVLEYAFRPVELRPLMVDLEEGMEGGLGRMCRLLAEVSQGTGVIGASGRYALRDYDVPGFSRLAEQDRYFSSARDELGHTPSVRQVRDILMAGKECQKQWHNLNGWHLKVHFRVLSAALHPPDRENTSLPCNYMPCATANIIKRYRPHPTSLSASPAFCLYLDPTSIPDPIASARLDAIRRFLPHSTMNHLDYAPLRRRPLAVSIATTDPGSGQGLAAANLRMASWHAAQWNFLAEVGRSSSGEVGLEFLPGVVVEGHEWSFMASTREGTKTVLWTKQYIGSTNSILGIYQVATVLQILAKWSLDVFWPWYRRTILEFSPDSC</sequence>
<dbReference type="Pfam" id="PF20516">
    <property type="entry name" value="PDDEXK_12"/>
    <property type="match status" value="1"/>
</dbReference>
<evidence type="ECO:0000313" key="4">
    <source>
        <dbReference type="Proteomes" id="UP001187682"/>
    </source>
</evidence>
<evidence type="ECO:0000256" key="1">
    <source>
        <dbReference type="SAM" id="MobiDB-lite"/>
    </source>
</evidence>
<feature type="compositionally biased region" description="Basic residues" evidence="1">
    <location>
        <begin position="14"/>
        <end position="33"/>
    </location>
</feature>
<dbReference type="EMBL" id="ONZQ02000005">
    <property type="protein sequence ID" value="SPO01537.1"/>
    <property type="molecule type" value="Genomic_DNA"/>
</dbReference>
<name>A0AAE8MY43_9PEZI</name>
<organism evidence="3 4">
    <name type="scientific">Cephalotrichum gorgonifer</name>
    <dbReference type="NCBI Taxonomy" id="2041049"/>
    <lineage>
        <taxon>Eukaryota</taxon>
        <taxon>Fungi</taxon>
        <taxon>Dikarya</taxon>
        <taxon>Ascomycota</taxon>
        <taxon>Pezizomycotina</taxon>
        <taxon>Sordariomycetes</taxon>
        <taxon>Hypocreomycetidae</taxon>
        <taxon>Microascales</taxon>
        <taxon>Microascaceae</taxon>
        <taxon>Cephalotrichum</taxon>
    </lineage>
</organism>
<proteinExistence type="predicted"/>
<feature type="region of interest" description="Disordered" evidence="1">
    <location>
        <begin position="1"/>
        <end position="101"/>
    </location>
</feature>
<reference evidence="3" key="1">
    <citation type="submission" date="2018-03" db="EMBL/GenBank/DDBJ databases">
        <authorList>
            <person name="Guldener U."/>
        </authorList>
    </citation>
    <scope>NUCLEOTIDE SEQUENCE</scope>
</reference>
<feature type="compositionally biased region" description="Low complexity" evidence="1">
    <location>
        <begin position="68"/>
        <end position="83"/>
    </location>
</feature>
<feature type="domain" description="PD-(D/E)XK nuclease-like" evidence="2">
    <location>
        <begin position="186"/>
        <end position="428"/>
    </location>
</feature>
<keyword evidence="4" id="KW-1185">Reference proteome</keyword>
<gene>
    <name evidence="3" type="ORF">DNG_04210</name>
</gene>
<feature type="compositionally biased region" description="Low complexity" evidence="1">
    <location>
        <begin position="47"/>
        <end position="61"/>
    </location>
</feature>
<dbReference type="AlphaFoldDB" id="A0AAE8MY43"/>
<dbReference type="InterPro" id="IPR046797">
    <property type="entry name" value="PDDEXK_12"/>
</dbReference>